<dbReference type="GeneID" id="37272657"/>
<feature type="compositionally biased region" description="Polar residues" evidence="1">
    <location>
        <begin position="197"/>
        <end position="209"/>
    </location>
</feature>
<keyword evidence="3" id="KW-1185">Reference proteome</keyword>
<organism evidence="2 3">
    <name type="scientific">Tilletiopsis washingtonensis</name>
    <dbReference type="NCBI Taxonomy" id="58919"/>
    <lineage>
        <taxon>Eukaryota</taxon>
        <taxon>Fungi</taxon>
        <taxon>Dikarya</taxon>
        <taxon>Basidiomycota</taxon>
        <taxon>Ustilaginomycotina</taxon>
        <taxon>Exobasidiomycetes</taxon>
        <taxon>Entylomatales</taxon>
        <taxon>Entylomatales incertae sedis</taxon>
        <taxon>Tilletiopsis</taxon>
    </lineage>
</organism>
<feature type="compositionally biased region" description="Low complexity" evidence="1">
    <location>
        <begin position="544"/>
        <end position="557"/>
    </location>
</feature>
<feature type="region of interest" description="Disordered" evidence="1">
    <location>
        <begin position="466"/>
        <end position="592"/>
    </location>
</feature>
<feature type="compositionally biased region" description="Low complexity" evidence="1">
    <location>
        <begin position="40"/>
        <end position="49"/>
    </location>
</feature>
<dbReference type="RefSeq" id="XP_025599695.1">
    <property type="nucleotide sequence ID" value="XM_025745113.1"/>
</dbReference>
<feature type="region of interest" description="Disordered" evidence="1">
    <location>
        <begin position="605"/>
        <end position="722"/>
    </location>
</feature>
<accession>A0A316ZDM7</accession>
<dbReference type="Proteomes" id="UP000245946">
    <property type="component" value="Unassembled WGS sequence"/>
</dbReference>
<feature type="compositionally biased region" description="Basic residues" evidence="1">
    <location>
        <begin position="710"/>
        <end position="722"/>
    </location>
</feature>
<feature type="compositionally biased region" description="Low complexity" evidence="1">
    <location>
        <begin position="430"/>
        <end position="443"/>
    </location>
</feature>
<feature type="compositionally biased region" description="Low complexity" evidence="1">
    <location>
        <begin position="1"/>
        <end position="13"/>
    </location>
</feature>
<feature type="compositionally biased region" description="Low complexity" evidence="1">
    <location>
        <begin position="131"/>
        <end position="146"/>
    </location>
</feature>
<feature type="compositionally biased region" description="Polar residues" evidence="1">
    <location>
        <begin position="359"/>
        <end position="381"/>
    </location>
</feature>
<feature type="compositionally biased region" description="Low complexity" evidence="1">
    <location>
        <begin position="62"/>
        <end position="75"/>
    </location>
</feature>
<feature type="region of interest" description="Disordered" evidence="1">
    <location>
        <begin position="1"/>
        <end position="26"/>
    </location>
</feature>
<feature type="region of interest" description="Disordered" evidence="1">
    <location>
        <begin position="40"/>
        <end position="75"/>
    </location>
</feature>
<feature type="compositionally biased region" description="Basic and acidic residues" evidence="1">
    <location>
        <begin position="700"/>
        <end position="709"/>
    </location>
</feature>
<feature type="compositionally biased region" description="Low complexity" evidence="1">
    <location>
        <begin position="339"/>
        <end position="356"/>
    </location>
</feature>
<protein>
    <submittedName>
        <fullName evidence="2">Uncharacterized protein</fullName>
    </submittedName>
</protein>
<feature type="region of interest" description="Disordered" evidence="1">
    <location>
        <begin position="295"/>
        <end position="383"/>
    </location>
</feature>
<feature type="compositionally biased region" description="Basic and acidic residues" evidence="1">
    <location>
        <begin position="313"/>
        <end position="322"/>
    </location>
</feature>
<feature type="compositionally biased region" description="Basic and acidic residues" evidence="1">
    <location>
        <begin position="171"/>
        <end position="183"/>
    </location>
</feature>
<dbReference type="EMBL" id="KZ819288">
    <property type="protein sequence ID" value="PWN99416.1"/>
    <property type="molecule type" value="Genomic_DNA"/>
</dbReference>
<gene>
    <name evidence="2" type="ORF">FA09DRAFT_359446</name>
</gene>
<evidence type="ECO:0000256" key="1">
    <source>
        <dbReference type="SAM" id="MobiDB-lite"/>
    </source>
</evidence>
<sequence>MASHPAPHAAMPGSAPPPPLRSAKPRFEIEQAAHALRARLTLARAQATHGWSPHEPDTALPSSQHSATSSSSADSVDTVLTAVSSGVMDDGLGLGLKVSDAALPRALHSSAPSPARPALVEPAHPGLGRLNSSSPSPSNAAFSTPSRSSGQEPNLYALVFGECGLPTPPESARRSKQGGERQQADPTTPTRPARVASSMTLYTLASSPQLGSSARLGGSGRLGPHWDPHNDPAPPHGRTRTPSVPHSPAHGRQRTITGGTLANGHAATPLAHGLGLARGAPGARPVVPPSLVAHARSASSTPQMRRASLVDTAEQRETDRQAARLLAAAHSHKSPALHTPPRAANGGGATTRANGTFADPNSITPRRARNSNAGLPDSATQMRARVATTEDFVSRLTYDESEAAQVLSSLHSSPSPQLASHSRFAGATPSLSSGDSRRGSLAAPRPSTARTLFEDELGKAPASGLAMHGLGLAPPADVDEKHGSPLRRGTLFPPSLEGEAAKLRLVDGRSPPITPPRSNLLPSRARLGSSASSRDAPSLDRTLSSDSGASSAPSSPSLAVRRTREPTTPPRQIASSPPTTPRAPGPKAVGSSNAAENAWLRAFTNVSPSPQPKMGEFSPYQPHTPAFGEQAHKRAVDSDDDEDSADAWPGQLRPVATPEQLRTPTRRSSARFAGLPPTPDLRELTASPMTPHGRLSRPAPHHDDGEVPARKRQRTFSRNKAL</sequence>
<feature type="region of interest" description="Disordered" evidence="1">
    <location>
        <begin position="108"/>
        <end position="256"/>
    </location>
</feature>
<feature type="region of interest" description="Disordered" evidence="1">
    <location>
        <begin position="407"/>
        <end position="450"/>
    </location>
</feature>
<name>A0A316ZDM7_9BASI</name>
<feature type="compositionally biased region" description="Low complexity" evidence="1">
    <location>
        <begin position="520"/>
        <end position="536"/>
    </location>
</feature>
<dbReference type="AlphaFoldDB" id="A0A316ZDM7"/>
<reference evidence="2 3" key="1">
    <citation type="journal article" date="2018" name="Mol. Biol. Evol.">
        <title>Broad Genomic Sampling Reveals a Smut Pathogenic Ancestry of the Fungal Clade Ustilaginomycotina.</title>
        <authorList>
            <person name="Kijpornyongpan T."/>
            <person name="Mondo S.J."/>
            <person name="Barry K."/>
            <person name="Sandor L."/>
            <person name="Lee J."/>
            <person name="Lipzen A."/>
            <person name="Pangilinan J."/>
            <person name="LaButti K."/>
            <person name="Hainaut M."/>
            <person name="Henrissat B."/>
            <person name="Grigoriev I.V."/>
            <person name="Spatafora J.W."/>
            <person name="Aime M.C."/>
        </authorList>
    </citation>
    <scope>NUCLEOTIDE SEQUENCE [LARGE SCALE GENOMIC DNA]</scope>
    <source>
        <strain evidence="2 3">MCA 4186</strain>
    </source>
</reference>
<evidence type="ECO:0000313" key="2">
    <source>
        <dbReference type="EMBL" id="PWN99416.1"/>
    </source>
</evidence>
<feature type="compositionally biased region" description="Low complexity" evidence="1">
    <location>
        <begin position="407"/>
        <end position="422"/>
    </location>
</feature>
<evidence type="ECO:0000313" key="3">
    <source>
        <dbReference type="Proteomes" id="UP000245946"/>
    </source>
</evidence>
<proteinExistence type="predicted"/>